<dbReference type="RefSeq" id="XP_056060802.1">
    <property type="nucleotide sequence ID" value="XM_056192596.1"/>
</dbReference>
<sequence length="78" mass="8179">MPFALFNSAGDQVRISHIPIGGGNSTKKQNQSLGVLQTSSSLGQHTNSEKQWSNTSVQPTSSNVLGPARGVFPSRPAS</sequence>
<dbReference type="GeneID" id="80894656"/>
<reference evidence="2" key="1">
    <citation type="journal article" date="2023" name="Access Microbiol">
        <title>De-novo genome assembly for Akanthomyces muscarius, a biocontrol agent of insect agricultural pests.</title>
        <authorList>
            <person name="Erdos Z."/>
            <person name="Studholme D.J."/>
            <person name="Raymond B."/>
            <person name="Sharma M."/>
        </authorList>
    </citation>
    <scope>NUCLEOTIDE SEQUENCE</scope>
    <source>
        <strain evidence="2">Ve6</strain>
    </source>
</reference>
<dbReference type="KEGG" id="amus:LMH87_007497"/>
<dbReference type="AlphaFoldDB" id="A0A9W8QT76"/>
<keyword evidence="3" id="KW-1185">Reference proteome</keyword>
<evidence type="ECO:0000256" key="1">
    <source>
        <dbReference type="SAM" id="MobiDB-lite"/>
    </source>
</evidence>
<gene>
    <name evidence="2" type="ORF">LMH87_007497</name>
</gene>
<evidence type="ECO:0000313" key="2">
    <source>
        <dbReference type="EMBL" id="KAJ4165887.1"/>
    </source>
</evidence>
<name>A0A9W8QT76_AKAMU</name>
<feature type="compositionally biased region" description="Polar residues" evidence="1">
    <location>
        <begin position="25"/>
        <end position="64"/>
    </location>
</feature>
<proteinExistence type="predicted"/>
<dbReference type="EMBL" id="JAJHUN010000001">
    <property type="protein sequence ID" value="KAJ4165887.1"/>
    <property type="molecule type" value="Genomic_DNA"/>
</dbReference>
<feature type="region of interest" description="Disordered" evidence="1">
    <location>
        <begin position="20"/>
        <end position="78"/>
    </location>
</feature>
<organism evidence="2 3">
    <name type="scientific">Akanthomyces muscarius</name>
    <name type="common">Entomopathogenic fungus</name>
    <name type="synonym">Lecanicillium muscarium</name>
    <dbReference type="NCBI Taxonomy" id="2231603"/>
    <lineage>
        <taxon>Eukaryota</taxon>
        <taxon>Fungi</taxon>
        <taxon>Dikarya</taxon>
        <taxon>Ascomycota</taxon>
        <taxon>Pezizomycotina</taxon>
        <taxon>Sordariomycetes</taxon>
        <taxon>Hypocreomycetidae</taxon>
        <taxon>Hypocreales</taxon>
        <taxon>Cordycipitaceae</taxon>
        <taxon>Akanthomyces</taxon>
    </lineage>
</organism>
<comment type="caution">
    <text evidence="2">The sequence shown here is derived from an EMBL/GenBank/DDBJ whole genome shotgun (WGS) entry which is preliminary data.</text>
</comment>
<protein>
    <submittedName>
        <fullName evidence="2">Uncharacterized protein</fullName>
    </submittedName>
</protein>
<evidence type="ECO:0000313" key="3">
    <source>
        <dbReference type="Proteomes" id="UP001144673"/>
    </source>
</evidence>
<dbReference type="Proteomes" id="UP001144673">
    <property type="component" value="Chromosome 1"/>
</dbReference>
<accession>A0A9W8QT76</accession>